<name>A0A1D6PEJ5_MAIZE</name>
<evidence type="ECO:0000313" key="1">
    <source>
        <dbReference type="EMBL" id="AQL07964.1"/>
    </source>
</evidence>
<sequence length="59" mass="6464">MYLQILSFVSKVHQVVLPEDAVDYGSVTLEQVDGCACMLCHAPSFFHYDTAAMTAPTVI</sequence>
<proteinExistence type="predicted"/>
<reference evidence="1" key="1">
    <citation type="submission" date="2015-12" db="EMBL/GenBank/DDBJ databases">
        <title>Update maize B73 reference genome by single molecule sequencing technologies.</title>
        <authorList>
            <consortium name="Maize Genome Sequencing Project"/>
            <person name="Ware D."/>
        </authorList>
    </citation>
    <scope>NUCLEOTIDE SEQUENCE</scope>
    <source>
        <tissue evidence="1">Seedling</tissue>
    </source>
</reference>
<organism evidence="1">
    <name type="scientific">Zea mays</name>
    <name type="common">Maize</name>
    <dbReference type="NCBI Taxonomy" id="4577"/>
    <lineage>
        <taxon>Eukaryota</taxon>
        <taxon>Viridiplantae</taxon>
        <taxon>Streptophyta</taxon>
        <taxon>Embryophyta</taxon>
        <taxon>Tracheophyta</taxon>
        <taxon>Spermatophyta</taxon>
        <taxon>Magnoliopsida</taxon>
        <taxon>Liliopsida</taxon>
        <taxon>Poales</taxon>
        <taxon>Poaceae</taxon>
        <taxon>PACMAD clade</taxon>
        <taxon>Panicoideae</taxon>
        <taxon>Andropogonodae</taxon>
        <taxon>Andropogoneae</taxon>
        <taxon>Tripsacinae</taxon>
        <taxon>Zea</taxon>
    </lineage>
</organism>
<dbReference type="AlphaFoldDB" id="A0A1D6PEJ5"/>
<accession>A0A1D6PEJ5</accession>
<dbReference type="ExpressionAtlas" id="A0A1D6PEJ5">
    <property type="expression patterns" value="baseline and differential"/>
</dbReference>
<gene>
    <name evidence="1" type="ORF">ZEAMMB73_Zm00001d047896</name>
</gene>
<dbReference type="EMBL" id="CM000785">
    <property type="protein sequence ID" value="AQL07964.1"/>
    <property type="molecule type" value="Genomic_DNA"/>
</dbReference>
<protein>
    <submittedName>
        <fullName evidence="1">Chorismate synthase chloroplastic</fullName>
    </submittedName>
</protein>